<reference evidence="2" key="1">
    <citation type="submission" date="2025-08" db="UniProtKB">
        <authorList>
            <consortium name="Ensembl"/>
        </authorList>
    </citation>
    <scope>IDENTIFICATION</scope>
</reference>
<evidence type="ECO:0000313" key="3">
    <source>
        <dbReference type="Proteomes" id="UP000694422"/>
    </source>
</evidence>
<sequence>MIIPSSCTLLLHACIMLDSCALTIDEIISFLKKHPWNQAWWCTPVIPTTWEAEAGGSTVQSQPQQLSKALSNSVRPCL</sequence>
<protein>
    <recommendedName>
        <fullName evidence="4">Secreted protein</fullName>
    </recommendedName>
</protein>
<evidence type="ECO:0008006" key="4">
    <source>
        <dbReference type="Google" id="ProtNLM"/>
    </source>
</evidence>
<dbReference type="AlphaFoldDB" id="A0A8C9Q7Y3"/>
<name>A0A8C9Q7Y3_SPEDA</name>
<dbReference type="Ensembl" id="ENSSDAT00000023560.1">
    <property type="protein sequence ID" value="ENSSDAP00000020616.1"/>
    <property type="gene ID" value="ENSSDAG00000018787.1"/>
</dbReference>
<feature type="signal peptide" evidence="1">
    <location>
        <begin position="1"/>
        <end position="21"/>
    </location>
</feature>
<evidence type="ECO:0000313" key="2">
    <source>
        <dbReference type="Ensembl" id="ENSSDAP00000020616.1"/>
    </source>
</evidence>
<feature type="chain" id="PRO_5034254000" description="Secreted protein" evidence="1">
    <location>
        <begin position="22"/>
        <end position="78"/>
    </location>
</feature>
<dbReference type="Proteomes" id="UP000694422">
    <property type="component" value="Unplaced"/>
</dbReference>
<reference evidence="2" key="2">
    <citation type="submission" date="2025-09" db="UniProtKB">
        <authorList>
            <consortium name="Ensembl"/>
        </authorList>
    </citation>
    <scope>IDENTIFICATION</scope>
</reference>
<organism evidence="2 3">
    <name type="scientific">Spermophilus dauricus</name>
    <name type="common">Daurian ground squirrel</name>
    <dbReference type="NCBI Taxonomy" id="99837"/>
    <lineage>
        <taxon>Eukaryota</taxon>
        <taxon>Metazoa</taxon>
        <taxon>Chordata</taxon>
        <taxon>Craniata</taxon>
        <taxon>Vertebrata</taxon>
        <taxon>Euteleostomi</taxon>
        <taxon>Mammalia</taxon>
        <taxon>Eutheria</taxon>
        <taxon>Euarchontoglires</taxon>
        <taxon>Glires</taxon>
        <taxon>Rodentia</taxon>
        <taxon>Sciuromorpha</taxon>
        <taxon>Sciuridae</taxon>
        <taxon>Xerinae</taxon>
        <taxon>Marmotini</taxon>
        <taxon>Spermophilus</taxon>
    </lineage>
</organism>
<accession>A0A8C9Q7Y3</accession>
<keyword evidence="3" id="KW-1185">Reference proteome</keyword>
<evidence type="ECO:0000256" key="1">
    <source>
        <dbReference type="SAM" id="SignalP"/>
    </source>
</evidence>
<proteinExistence type="predicted"/>
<keyword evidence="1" id="KW-0732">Signal</keyword>